<keyword evidence="3" id="KW-1185">Reference proteome</keyword>
<name>A0ABW1L8N4_9BACL</name>
<proteinExistence type="predicted"/>
<gene>
    <name evidence="2" type="ORF">ACFPYN_11735</name>
</gene>
<evidence type="ECO:0000256" key="1">
    <source>
        <dbReference type="SAM" id="MobiDB-lite"/>
    </source>
</evidence>
<feature type="compositionally biased region" description="Low complexity" evidence="1">
    <location>
        <begin position="61"/>
        <end position="77"/>
    </location>
</feature>
<dbReference type="Proteomes" id="UP001596170">
    <property type="component" value="Unassembled WGS sequence"/>
</dbReference>
<feature type="region of interest" description="Disordered" evidence="1">
    <location>
        <begin position="37"/>
        <end position="77"/>
    </location>
</feature>
<dbReference type="EMBL" id="JBHSRI010000018">
    <property type="protein sequence ID" value="MFC6040093.1"/>
    <property type="molecule type" value="Genomic_DNA"/>
</dbReference>
<protein>
    <submittedName>
        <fullName evidence="2">Uncharacterized protein</fullName>
    </submittedName>
</protein>
<reference evidence="3" key="1">
    <citation type="journal article" date="2019" name="Int. J. Syst. Evol. Microbiol.">
        <title>The Global Catalogue of Microorganisms (GCM) 10K type strain sequencing project: providing services to taxonomists for standard genome sequencing and annotation.</title>
        <authorList>
            <consortium name="The Broad Institute Genomics Platform"/>
            <consortium name="The Broad Institute Genome Sequencing Center for Infectious Disease"/>
            <person name="Wu L."/>
            <person name="Ma J."/>
        </authorList>
    </citation>
    <scope>NUCLEOTIDE SEQUENCE [LARGE SCALE GENOMIC DNA]</scope>
    <source>
        <strain evidence="3">CCUG 54527</strain>
    </source>
</reference>
<organism evidence="2 3">
    <name type="scientific">Paenisporosarcina macmurdoensis</name>
    <dbReference type="NCBI Taxonomy" id="212659"/>
    <lineage>
        <taxon>Bacteria</taxon>
        <taxon>Bacillati</taxon>
        <taxon>Bacillota</taxon>
        <taxon>Bacilli</taxon>
        <taxon>Bacillales</taxon>
        <taxon>Caryophanaceae</taxon>
        <taxon>Paenisporosarcina</taxon>
    </lineage>
</organism>
<comment type="caution">
    <text evidence="2">The sequence shown here is derived from an EMBL/GenBank/DDBJ whole genome shotgun (WGS) entry which is preliminary data.</text>
</comment>
<accession>A0ABW1L8N4</accession>
<evidence type="ECO:0000313" key="2">
    <source>
        <dbReference type="EMBL" id="MFC6040093.1"/>
    </source>
</evidence>
<dbReference type="RefSeq" id="WP_377734374.1">
    <property type="nucleotide sequence ID" value="NZ_JBHSRI010000018.1"/>
</dbReference>
<sequence>MTNQQNIDQQGNQIPKAIKDTAGAAFHAVHSALEKTEDAAMNTVDKTSNAVNGLTDKAKNKSVNSPNNSNTSNNLKN</sequence>
<evidence type="ECO:0000313" key="3">
    <source>
        <dbReference type="Proteomes" id="UP001596170"/>
    </source>
</evidence>